<sequence>MDNESRVMEAVAVLIQKDYLPKNM</sequence>
<dbReference type="AlphaFoldDB" id="A0A814B9Z7"/>
<comment type="caution">
    <text evidence="1">The sequence shown here is derived from an EMBL/GenBank/DDBJ whole genome shotgun (WGS) entry which is preliminary data.</text>
</comment>
<proteinExistence type="predicted"/>
<gene>
    <name evidence="1" type="ORF">OXX778_LOCUS12660</name>
</gene>
<reference evidence="1" key="1">
    <citation type="submission" date="2021-02" db="EMBL/GenBank/DDBJ databases">
        <authorList>
            <person name="Nowell W R."/>
        </authorList>
    </citation>
    <scope>NUCLEOTIDE SEQUENCE</scope>
    <source>
        <strain evidence="1">Ploen Becks lab</strain>
    </source>
</reference>
<feature type="non-terminal residue" evidence="1">
    <location>
        <position position="24"/>
    </location>
</feature>
<evidence type="ECO:0000313" key="1">
    <source>
        <dbReference type="EMBL" id="CAF0926316.1"/>
    </source>
</evidence>
<dbReference type="EMBL" id="CAJNOC010002324">
    <property type="protein sequence ID" value="CAF0926316.1"/>
    <property type="molecule type" value="Genomic_DNA"/>
</dbReference>
<evidence type="ECO:0000313" key="2">
    <source>
        <dbReference type="Proteomes" id="UP000663879"/>
    </source>
</evidence>
<accession>A0A814B9Z7</accession>
<name>A0A814B9Z7_9BILA</name>
<keyword evidence="2" id="KW-1185">Reference proteome</keyword>
<dbReference type="Proteomes" id="UP000663879">
    <property type="component" value="Unassembled WGS sequence"/>
</dbReference>
<protein>
    <submittedName>
        <fullName evidence="1">Uncharacterized protein</fullName>
    </submittedName>
</protein>
<organism evidence="1 2">
    <name type="scientific">Brachionus calyciflorus</name>
    <dbReference type="NCBI Taxonomy" id="104777"/>
    <lineage>
        <taxon>Eukaryota</taxon>
        <taxon>Metazoa</taxon>
        <taxon>Spiralia</taxon>
        <taxon>Gnathifera</taxon>
        <taxon>Rotifera</taxon>
        <taxon>Eurotatoria</taxon>
        <taxon>Monogononta</taxon>
        <taxon>Pseudotrocha</taxon>
        <taxon>Ploima</taxon>
        <taxon>Brachionidae</taxon>
        <taxon>Brachionus</taxon>
    </lineage>
</organism>